<dbReference type="Pfam" id="PF17773">
    <property type="entry name" value="UPF0176_N"/>
    <property type="match status" value="1"/>
</dbReference>
<dbReference type="PROSITE" id="PS50206">
    <property type="entry name" value="RHODANESE_3"/>
    <property type="match status" value="1"/>
</dbReference>
<dbReference type="AlphaFoldDB" id="A0A1Z5JQE4"/>
<dbReference type="Pfam" id="PF12368">
    <property type="entry name" value="Rhodanese_C"/>
    <property type="match status" value="1"/>
</dbReference>
<dbReference type="PANTHER" id="PTHR43268">
    <property type="entry name" value="THIOSULFATE SULFURTRANSFERASE/RHODANESE-LIKE DOMAIN-CONTAINING PROTEIN 2"/>
    <property type="match status" value="1"/>
</dbReference>
<dbReference type="InterPro" id="IPR020936">
    <property type="entry name" value="TrhO"/>
</dbReference>
<name>A0A1Z5JQE4_FISSO</name>
<organism evidence="2 3">
    <name type="scientific">Fistulifera solaris</name>
    <name type="common">Oleaginous diatom</name>
    <dbReference type="NCBI Taxonomy" id="1519565"/>
    <lineage>
        <taxon>Eukaryota</taxon>
        <taxon>Sar</taxon>
        <taxon>Stramenopiles</taxon>
        <taxon>Ochrophyta</taxon>
        <taxon>Bacillariophyta</taxon>
        <taxon>Bacillariophyceae</taxon>
        <taxon>Bacillariophycidae</taxon>
        <taxon>Naviculales</taxon>
        <taxon>Naviculaceae</taxon>
        <taxon>Fistulifera</taxon>
    </lineage>
</organism>
<dbReference type="EMBL" id="BDSP01000101">
    <property type="protein sequence ID" value="GAX16072.1"/>
    <property type="molecule type" value="Genomic_DNA"/>
</dbReference>
<protein>
    <recommendedName>
        <fullName evidence="1">Rhodanese domain-containing protein</fullName>
    </recommendedName>
</protein>
<dbReference type="InterPro" id="IPR040503">
    <property type="entry name" value="TRHO_N"/>
</dbReference>
<dbReference type="Gene3D" id="3.40.250.10">
    <property type="entry name" value="Rhodanese-like domain"/>
    <property type="match status" value="1"/>
</dbReference>
<reference evidence="2 3" key="1">
    <citation type="journal article" date="2015" name="Plant Cell">
        <title>Oil accumulation by the oleaginous diatom Fistulifera solaris as revealed by the genome and transcriptome.</title>
        <authorList>
            <person name="Tanaka T."/>
            <person name="Maeda Y."/>
            <person name="Veluchamy A."/>
            <person name="Tanaka M."/>
            <person name="Abida H."/>
            <person name="Marechal E."/>
            <person name="Bowler C."/>
            <person name="Muto M."/>
            <person name="Sunaga Y."/>
            <person name="Tanaka M."/>
            <person name="Yoshino T."/>
            <person name="Taniguchi T."/>
            <person name="Fukuda Y."/>
            <person name="Nemoto M."/>
            <person name="Matsumoto M."/>
            <person name="Wong P.S."/>
            <person name="Aburatani S."/>
            <person name="Fujibuchi W."/>
        </authorList>
    </citation>
    <scope>NUCLEOTIDE SEQUENCE [LARGE SCALE GENOMIC DNA]</scope>
    <source>
        <strain evidence="2 3">JPCC DA0580</strain>
    </source>
</reference>
<keyword evidence="3" id="KW-1185">Reference proteome</keyword>
<dbReference type="InParanoid" id="A0A1Z5JQE4"/>
<dbReference type="Gene3D" id="3.30.70.100">
    <property type="match status" value="1"/>
</dbReference>
<dbReference type="InterPro" id="IPR001763">
    <property type="entry name" value="Rhodanese-like_dom"/>
</dbReference>
<accession>A0A1Z5JQE4</accession>
<comment type="caution">
    <text evidence="2">The sequence shown here is derived from an EMBL/GenBank/DDBJ whole genome shotgun (WGS) entry which is preliminary data.</text>
</comment>
<dbReference type="OrthoDB" id="25002at2759"/>
<proteinExistence type="predicted"/>
<evidence type="ECO:0000313" key="2">
    <source>
        <dbReference type="EMBL" id="GAX16072.1"/>
    </source>
</evidence>
<evidence type="ECO:0000259" key="1">
    <source>
        <dbReference type="PROSITE" id="PS50206"/>
    </source>
</evidence>
<sequence>METAPTKHDLFRIALYYCYIPIGEGVQDHIAFHEEICGRLDLCGRIRVAAEGINGVLSGTQSNLIHYEQELKESLIELMSSRSDGTNWDLDMKYCHLRTDLSIESQLFKSISIRPTDQVVSLFDLAKQTSIDCDRVLRLKNGERNDKSQPESTTISSIYQKSIEQASHGKHPAPHLSPEEWNTKLFTLTGDDKNDVVLLDCRNVYESNVGYFRYPNSTTLLTNTRQYSELPQVFIDQIDRLAKCSHIFSFCTGGVRCERATQFLDQLLEERNDAKSSGVKTKPQIYQLHGGIQKYLEAASTSDTLVNQFEGKNFVFDLRRTDPVHGDTITGSCLICKEPHDDYDNGHAPAEGCASRCFQCRILVLVCSRCRPTVSCWGDEHLEDRPFLSCGGIGDKCLKTVPVREIRN</sequence>
<dbReference type="PANTHER" id="PTHR43268:SF7">
    <property type="entry name" value="RHODANESE DOMAIN-CONTAINING PROTEIN"/>
    <property type="match status" value="1"/>
</dbReference>
<feature type="domain" description="Rhodanese" evidence="1">
    <location>
        <begin position="192"/>
        <end position="304"/>
    </location>
</feature>
<evidence type="ECO:0000313" key="3">
    <source>
        <dbReference type="Proteomes" id="UP000198406"/>
    </source>
</evidence>
<dbReference type="Proteomes" id="UP000198406">
    <property type="component" value="Unassembled WGS sequence"/>
</dbReference>
<dbReference type="InterPro" id="IPR022111">
    <property type="entry name" value="Rhodanese_C"/>
</dbReference>
<dbReference type="InterPro" id="IPR036873">
    <property type="entry name" value="Rhodanese-like_dom_sf"/>
</dbReference>
<gene>
    <name evidence="2" type="ORF">FisN_20Hh252</name>
</gene>
<dbReference type="SUPFAM" id="SSF52821">
    <property type="entry name" value="Rhodanese/Cell cycle control phosphatase"/>
    <property type="match status" value="1"/>
</dbReference>